<evidence type="ECO:0000256" key="1">
    <source>
        <dbReference type="SAM" id="MobiDB-lite"/>
    </source>
</evidence>
<proteinExistence type="predicted"/>
<protein>
    <submittedName>
        <fullName evidence="2">Uncharacterized protein</fullName>
    </submittedName>
</protein>
<gene>
    <name evidence="2" type="ORF">S01H4_53252</name>
</gene>
<feature type="region of interest" description="Disordered" evidence="1">
    <location>
        <begin position="13"/>
        <end position="64"/>
    </location>
</feature>
<reference evidence="2" key="1">
    <citation type="journal article" date="2014" name="Front. Microbiol.">
        <title>High frequency of phylogenetically diverse reductive dehalogenase-homologous genes in deep subseafloor sedimentary metagenomes.</title>
        <authorList>
            <person name="Kawai M."/>
            <person name="Futagami T."/>
            <person name="Toyoda A."/>
            <person name="Takaki Y."/>
            <person name="Nishi S."/>
            <person name="Hori S."/>
            <person name="Arai W."/>
            <person name="Tsubouchi T."/>
            <person name="Morono Y."/>
            <person name="Uchiyama I."/>
            <person name="Ito T."/>
            <person name="Fujiyama A."/>
            <person name="Inagaki F."/>
            <person name="Takami H."/>
        </authorList>
    </citation>
    <scope>NUCLEOTIDE SEQUENCE</scope>
    <source>
        <strain evidence="2">Expedition CK06-06</strain>
    </source>
</reference>
<accession>X1D9Z8</accession>
<dbReference type="AlphaFoldDB" id="X1D9Z8"/>
<evidence type="ECO:0000313" key="2">
    <source>
        <dbReference type="EMBL" id="GAH17606.1"/>
    </source>
</evidence>
<feature type="non-terminal residue" evidence="2">
    <location>
        <position position="1"/>
    </location>
</feature>
<dbReference type="EMBL" id="BART01030514">
    <property type="protein sequence ID" value="GAH17606.1"/>
    <property type="molecule type" value="Genomic_DNA"/>
</dbReference>
<name>X1D9Z8_9ZZZZ</name>
<organism evidence="2">
    <name type="scientific">marine sediment metagenome</name>
    <dbReference type="NCBI Taxonomy" id="412755"/>
    <lineage>
        <taxon>unclassified sequences</taxon>
        <taxon>metagenomes</taxon>
        <taxon>ecological metagenomes</taxon>
    </lineage>
</organism>
<sequence length="64" mass="7228">YLLGLKVIARPEAPKRAEPSGRSKALKEPPADRMVREEETKQASVEVEKDKEAPEAEVEQKKKK</sequence>
<comment type="caution">
    <text evidence="2">The sequence shown here is derived from an EMBL/GenBank/DDBJ whole genome shotgun (WGS) entry which is preliminary data.</text>
</comment>